<gene>
    <name evidence="1" type="ORF">LTS18_008878</name>
</gene>
<keyword evidence="2" id="KW-1185">Reference proteome</keyword>
<sequence length="89" mass="9334">MTKGVNPNSSTSGTSNGGGSQGCTIICSGTNSQGNHWRSRDYGPSASNKSAYHYSNLDGSCFYSNLNGSTYYNNGRGNAVYKPGNQGSY</sequence>
<accession>A0ACC3DN59</accession>
<name>A0ACC3DN59_9PEZI</name>
<proteinExistence type="predicted"/>
<organism evidence="1 2">
    <name type="scientific">Coniosporium uncinatum</name>
    <dbReference type="NCBI Taxonomy" id="93489"/>
    <lineage>
        <taxon>Eukaryota</taxon>
        <taxon>Fungi</taxon>
        <taxon>Dikarya</taxon>
        <taxon>Ascomycota</taxon>
        <taxon>Pezizomycotina</taxon>
        <taxon>Dothideomycetes</taxon>
        <taxon>Dothideomycetes incertae sedis</taxon>
        <taxon>Coniosporium</taxon>
    </lineage>
</organism>
<evidence type="ECO:0000313" key="1">
    <source>
        <dbReference type="EMBL" id="KAK3077932.1"/>
    </source>
</evidence>
<dbReference type="Proteomes" id="UP001186974">
    <property type="component" value="Unassembled WGS sequence"/>
</dbReference>
<reference evidence="1" key="1">
    <citation type="submission" date="2024-09" db="EMBL/GenBank/DDBJ databases">
        <title>Black Yeasts Isolated from many extreme environments.</title>
        <authorList>
            <person name="Coleine C."/>
            <person name="Stajich J.E."/>
            <person name="Selbmann L."/>
        </authorList>
    </citation>
    <scope>NUCLEOTIDE SEQUENCE</scope>
    <source>
        <strain evidence="1">CCFEE 5737</strain>
    </source>
</reference>
<comment type="caution">
    <text evidence="1">The sequence shown here is derived from an EMBL/GenBank/DDBJ whole genome shotgun (WGS) entry which is preliminary data.</text>
</comment>
<evidence type="ECO:0000313" key="2">
    <source>
        <dbReference type="Proteomes" id="UP001186974"/>
    </source>
</evidence>
<dbReference type="EMBL" id="JAWDJW010002361">
    <property type="protein sequence ID" value="KAK3077932.1"/>
    <property type="molecule type" value="Genomic_DNA"/>
</dbReference>
<protein>
    <submittedName>
        <fullName evidence="1">Uncharacterized protein</fullName>
    </submittedName>
</protein>